<feature type="chain" id="PRO_5009518375" description="Glycoside hydrolase family 5 domain-containing protein" evidence="1">
    <location>
        <begin position="25"/>
        <end position="270"/>
    </location>
</feature>
<evidence type="ECO:0000256" key="1">
    <source>
        <dbReference type="SAM" id="SignalP"/>
    </source>
</evidence>
<keyword evidence="1" id="KW-0732">Signal</keyword>
<evidence type="ECO:0000313" key="2">
    <source>
        <dbReference type="EMBL" id="OGD71459.1"/>
    </source>
</evidence>
<dbReference type="EMBL" id="MFAG01000032">
    <property type="protein sequence ID" value="OGD71459.1"/>
    <property type="molecule type" value="Genomic_DNA"/>
</dbReference>
<comment type="caution">
    <text evidence="2">The sequence shown here is derived from an EMBL/GenBank/DDBJ whole genome shotgun (WGS) entry which is preliminary data.</text>
</comment>
<name>A0A1F5EVM6_9BACT</name>
<evidence type="ECO:0008006" key="4">
    <source>
        <dbReference type="Google" id="ProtNLM"/>
    </source>
</evidence>
<sequence>MITLIPLALVVSGLLALFPRSTQAQDPRGVCPPPSHSQMAVQGENLATILDNPQLYPGVTTYFAQGDAFQVAAAHANSWRLLAMYGFWGQEYVVQQTAIDHFVSMANQGYDMIIVDEPIHWLKNYLGYSDLNLAASKAAEVLNAATAAAKQINPNIHINVVEPYKAYLWAYLQAGGRPDSVAGEDYADTWGDVRLPDLDAMKAQYGVQTQQWVIGVNEILTYENKVDLIIAADVHGDWGDYFRVFKYADALKARLRESCQVFFPVVIEKP</sequence>
<dbReference type="AlphaFoldDB" id="A0A1F5EVM6"/>
<reference evidence="2 3" key="1">
    <citation type="journal article" date="2016" name="Nat. Commun.">
        <title>Thousands of microbial genomes shed light on interconnected biogeochemical processes in an aquifer system.</title>
        <authorList>
            <person name="Anantharaman K."/>
            <person name="Brown C.T."/>
            <person name="Hug L.A."/>
            <person name="Sharon I."/>
            <person name="Castelle C.J."/>
            <person name="Probst A.J."/>
            <person name="Thomas B.C."/>
            <person name="Singh A."/>
            <person name="Wilkins M.J."/>
            <person name="Karaoz U."/>
            <person name="Brodie E.L."/>
            <person name="Williams K.H."/>
            <person name="Hubbard S.S."/>
            <person name="Banfield J.F."/>
        </authorList>
    </citation>
    <scope>NUCLEOTIDE SEQUENCE [LARGE SCALE GENOMIC DNA]</scope>
</reference>
<proteinExistence type="predicted"/>
<feature type="signal peptide" evidence="1">
    <location>
        <begin position="1"/>
        <end position="24"/>
    </location>
</feature>
<gene>
    <name evidence="2" type="ORF">A2703_03075</name>
</gene>
<evidence type="ECO:0000313" key="3">
    <source>
        <dbReference type="Proteomes" id="UP000177979"/>
    </source>
</evidence>
<accession>A0A1F5EVM6</accession>
<dbReference type="Proteomes" id="UP000177979">
    <property type="component" value="Unassembled WGS sequence"/>
</dbReference>
<organism evidence="2 3">
    <name type="scientific">Candidatus Collierbacteria bacterium RIFCSPHIGHO2_01_FULL_50_25</name>
    <dbReference type="NCBI Taxonomy" id="1817722"/>
    <lineage>
        <taxon>Bacteria</taxon>
        <taxon>Candidatus Collieribacteriota</taxon>
    </lineage>
</organism>
<protein>
    <recommendedName>
        <fullName evidence="4">Glycoside hydrolase family 5 domain-containing protein</fullName>
    </recommendedName>
</protein>